<dbReference type="EMBL" id="CAVMBE010000018">
    <property type="protein sequence ID" value="CAK3973215.1"/>
    <property type="molecule type" value="Genomic_DNA"/>
</dbReference>
<keyword evidence="1 5" id="KW-0547">Nucleotide-binding</keyword>
<keyword evidence="1 5" id="KW-0347">Helicase</keyword>
<dbReference type="SUPFAM" id="SSF52540">
    <property type="entry name" value="P-loop containing nucleoside triphosphate hydrolases"/>
    <property type="match status" value="1"/>
</dbReference>
<evidence type="ECO:0000313" key="6">
    <source>
        <dbReference type="Proteomes" id="UP001296104"/>
    </source>
</evidence>
<dbReference type="GO" id="GO:0036121">
    <property type="term" value="F:double-stranded DNA helicase activity"/>
    <property type="evidence" value="ECO:0007669"/>
    <property type="project" value="TreeGrafter"/>
</dbReference>
<dbReference type="Proteomes" id="UP001296104">
    <property type="component" value="Unassembled WGS sequence"/>
</dbReference>
<name>A0AAI8YX12_9PEZI</name>
<dbReference type="InterPro" id="IPR001650">
    <property type="entry name" value="Helicase_C-like"/>
</dbReference>
<accession>A0AAI8YX12</accession>
<gene>
    <name evidence="5" type="ORF">LECACI_7A003628</name>
</gene>
<evidence type="ECO:0000313" key="5">
    <source>
        <dbReference type="EMBL" id="CAK3973215.1"/>
    </source>
</evidence>
<evidence type="ECO:0000259" key="4">
    <source>
        <dbReference type="PROSITE" id="PS51194"/>
    </source>
</evidence>
<evidence type="ECO:0000256" key="2">
    <source>
        <dbReference type="SAM" id="MobiDB-lite"/>
    </source>
</evidence>
<dbReference type="Pfam" id="PF04851">
    <property type="entry name" value="ResIII"/>
    <property type="match status" value="1"/>
</dbReference>
<dbReference type="PANTHER" id="PTHR47396:SF1">
    <property type="entry name" value="ATP-DEPENDENT HELICASE IRC3-RELATED"/>
    <property type="match status" value="1"/>
</dbReference>
<feature type="domain" description="Helicase C-terminal" evidence="4">
    <location>
        <begin position="290"/>
        <end position="460"/>
    </location>
</feature>
<keyword evidence="1 5" id="KW-0067">ATP-binding</keyword>
<sequence length="668" mass="74967">MRRPLLTHLRNVAPSISRWKAASPIPQSRLREKGLDPTWARLYSTTRILGQHAKSKIQLRPYQQESIDAALGYLARGEKRLGISLATGSGKTVIFSHLLDQVPAPTPHATQTLILAHRRELVDQAARHCRELYPDKTVDIEMGKKHASGVADITVASVPTLKSPQRLMRFDPDRFKLILVDEAHHTVATSYLNILKHFRLSDKCERGPTAVVGVSATFSRHDGLKLGAAIDHIVYHKDYVDMIHEKWLSDVIFTTVRTGVNLSKVRVTGGDFQTGALSKAVNNDETNAITVRAWLEKAGQRKSTLGFCVDLAHVTNLTAMFRQHGIDARFITGDTPTKQREQRLDDFKAGGFPVLLNCGIFTEGTDIPNVDCILLARPTQSRNLLVQMVGRGLRKHAGKQNCHVIDMVASLEAGIVTTPTLFGLDPEELVKGADIKEMASLGERKEMEKQRVEQALNTSGREMPELKGEITFTDYDDVNDLIQDTSGERQIRALSRYAWVQIDEGRYVLSNRDGSYMTIKKDEAGDRFIISYTPKLPPSSGSKVPFARTREVGKAMTFEDAVHGGDKFASETFQFDFIATWAYWRKTWASEGQLSFLNKFREQDQKLEAGSITKGRAADWITKFKHGARGRFERMLGQKRKAEKKVAMKSKWRERQQHQQVQVGPVAA</sequence>
<evidence type="ECO:0000256" key="1">
    <source>
        <dbReference type="ARBA" id="ARBA00022806"/>
    </source>
</evidence>
<dbReference type="InterPro" id="IPR014001">
    <property type="entry name" value="Helicase_ATP-bd"/>
</dbReference>
<dbReference type="InterPro" id="IPR006935">
    <property type="entry name" value="Helicase/UvrB_N"/>
</dbReference>
<keyword evidence="1 5" id="KW-0378">Hydrolase</keyword>
<organism evidence="5 6">
    <name type="scientific">Lecanosticta acicola</name>
    <dbReference type="NCBI Taxonomy" id="111012"/>
    <lineage>
        <taxon>Eukaryota</taxon>
        <taxon>Fungi</taxon>
        <taxon>Dikarya</taxon>
        <taxon>Ascomycota</taxon>
        <taxon>Pezizomycotina</taxon>
        <taxon>Dothideomycetes</taxon>
        <taxon>Dothideomycetidae</taxon>
        <taxon>Mycosphaerellales</taxon>
        <taxon>Mycosphaerellaceae</taxon>
        <taxon>Lecanosticta</taxon>
    </lineage>
</organism>
<keyword evidence="6" id="KW-1185">Reference proteome</keyword>
<dbReference type="GO" id="GO:0016787">
    <property type="term" value="F:hydrolase activity"/>
    <property type="evidence" value="ECO:0007669"/>
    <property type="project" value="InterPro"/>
</dbReference>
<evidence type="ECO:0000259" key="3">
    <source>
        <dbReference type="PROSITE" id="PS51192"/>
    </source>
</evidence>
<dbReference type="SMART" id="SM00487">
    <property type="entry name" value="DEXDc"/>
    <property type="match status" value="1"/>
</dbReference>
<dbReference type="CDD" id="cd18799">
    <property type="entry name" value="SF2_C_EcoAI-like"/>
    <property type="match status" value="1"/>
</dbReference>
<dbReference type="PANTHER" id="PTHR47396">
    <property type="entry name" value="TYPE I RESTRICTION ENZYME ECOKI R PROTEIN"/>
    <property type="match status" value="1"/>
</dbReference>
<dbReference type="Pfam" id="PF00271">
    <property type="entry name" value="Helicase_C"/>
    <property type="match status" value="1"/>
</dbReference>
<dbReference type="GO" id="GO:0000403">
    <property type="term" value="F:Y-form DNA binding"/>
    <property type="evidence" value="ECO:0007669"/>
    <property type="project" value="TreeGrafter"/>
</dbReference>
<dbReference type="GO" id="GO:0005759">
    <property type="term" value="C:mitochondrial matrix"/>
    <property type="evidence" value="ECO:0007669"/>
    <property type="project" value="TreeGrafter"/>
</dbReference>
<feature type="domain" description="Helicase ATP-binding" evidence="3">
    <location>
        <begin position="72"/>
        <end position="236"/>
    </location>
</feature>
<reference evidence="5" key="1">
    <citation type="submission" date="2023-11" db="EMBL/GenBank/DDBJ databases">
        <authorList>
            <person name="Alioto T."/>
            <person name="Alioto T."/>
            <person name="Gomez Garrido J."/>
        </authorList>
    </citation>
    <scope>NUCLEOTIDE SEQUENCE</scope>
</reference>
<feature type="region of interest" description="Disordered" evidence="2">
    <location>
        <begin position="642"/>
        <end position="668"/>
    </location>
</feature>
<comment type="caution">
    <text evidence="5">The sequence shown here is derived from an EMBL/GenBank/DDBJ whole genome shotgun (WGS) entry which is preliminary data.</text>
</comment>
<dbReference type="SMART" id="SM00490">
    <property type="entry name" value="HELICc"/>
    <property type="match status" value="1"/>
</dbReference>
<protein>
    <submittedName>
        <fullName evidence="5">ATP-dependent helicase IRC3</fullName>
    </submittedName>
</protein>
<dbReference type="InterPro" id="IPR050742">
    <property type="entry name" value="Helicase_Restrict-Modif_Enz"/>
</dbReference>
<proteinExistence type="predicted"/>
<dbReference type="InterPro" id="IPR027417">
    <property type="entry name" value="P-loop_NTPase"/>
</dbReference>
<dbReference type="AlphaFoldDB" id="A0AAI8YX12"/>
<dbReference type="GO" id="GO:0032042">
    <property type="term" value="P:mitochondrial DNA metabolic process"/>
    <property type="evidence" value="ECO:0007669"/>
    <property type="project" value="TreeGrafter"/>
</dbReference>
<dbReference type="CDD" id="cd18032">
    <property type="entry name" value="DEXHc_RE_I_III_res"/>
    <property type="match status" value="1"/>
</dbReference>
<dbReference type="Gene3D" id="3.40.50.300">
    <property type="entry name" value="P-loop containing nucleotide triphosphate hydrolases"/>
    <property type="match status" value="2"/>
</dbReference>
<dbReference type="GO" id="GO:0070125">
    <property type="term" value="P:mitochondrial translational elongation"/>
    <property type="evidence" value="ECO:0007669"/>
    <property type="project" value="TreeGrafter"/>
</dbReference>
<dbReference type="GO" id="GO:0061749">
    <property type="term" value="F:forked DNA-dependent helicase activity"/>
    <property type="evidence" value="ECO:0007669"/>
    <property type="project" value="TreeGrafter"/>
</dbReference>
<dbReference type="GO" id="GO:0005524">
    <property type="term" value="F:ATP binding"/>
    <property type="evidence" value="ECO:0007669"/>
    <property type="project" value="InterPro"/>
</dbReference>
<dbReference type="PROSITE" id="PS51192">
    <property type="entry name" value="HELICASE_ATP_BIND_1"/>
    <property type="match status" value="1"/>
</dbReference>
<dbReference type="PROSITE" id="PS51194">
    <property type="entry name" value="HELICASE_CTER"/>
    <property type="match status" value="1"/>
</dbReference>